<evidence type="ECO:0000313" key="1">
    <source>
        <dbReference type="EMBL" id="PAV80085.1"/>
    </source>
</evidence>
<dbReference type="AlphaFoldDB" id="A0A2A2L1R0"/>
<sequence length="81" mass="8697">MNFRHSYCIMRNESALASASAAPTSAFASRESATATIVSRRRVAVPRPRIRNVVEIAARGIAIVPSANAPNKPLKPLTLPQ</sequence>
<accession>A0A2A2L1R0</accession>
<reference evidence="1 2" key="1">
    <citation type="journal article" date="2017" name="Curr. Biol.">
        <title>Genome architecture and evolution of a unichromosomal asexual nematode.</title>
        <authorList>
            <person name="Fradin H."/>
            <person name="Zegar C."/>
            <person name="Gutwein M."/>
            <person name="Lucas J."/>
            <person name="Kovtun M."/>
            <person name="Corcoran D."/>
            <person name="Baugh L.R."/>
            <person name="Kiontke K."/>
            <person name="Gunsalus K."/>
            <person name="Fitch D.H."/>
            <person name="Piano F."/>
        </authorList>
    </citation>
    <scope>NUCLEOTIDE SEQUENCE [LARGE SCALE GENOMIC DNA]</scope>
    <source>
        <strain evidence="1">PF1309</strain>
    </source>
</reference>
<gene>
    <name evidence="1" type="ORF">WR25_08083</name>
</gene>
<organism evidence="1 2">
    <name type="scientific">Diploscapter pachys</name>
    <dbReference type="NCBI Taxonomy" id="2018661"/>
    <lineage>
        <taxon>Eukaryota</taxon>
        <taxon>Metazoa</taxon>
        <taxon>Ecdysozoa</taxon>
        <taxon>Nematoda</taxon>
        <taxon>Chromadorea</taxon>
        <taxon>Rhabditida</taxon>
        <taxon>Rhabditina</taxon>
        <taxon>Rhabditomorpha</taxon>
        <taxon>Rhabditoidea</taxon>
        <taxon>Rhabditidae</taxon>
        <taxon>Diploscapter</taxon>
    </lineage>
</organism>
<dbReference type="EMBL" id="LIAE01007320">
    <property type="protein sequence ID" value="PAV80085.1"/>
    <property type="molecule type" value="Genomic_DNA"/>
</dbReference>
<evidence type="ECO:0000313" key="2">
    <source>
        <dbReference type="Proteomes" id="UP000218231"/>
    </source>
</evidence>
<comment type="caution">
    <text evidence="1">The sequence shown here is derived from an EMBL/GenBank/DDBJ whole genome shotgun (WGS) entry which is preliminary data.</text>
</comment>
<keyword evidence="2" id="KW-1185">Reference proteome</keyword>
<proteinExistence type="predicted"/>
<name>A0A2A2L1R0_9BILA</name>
<protein>
    <submittedName>
        <fullName evidence="1">Uncharacterized protein</fullName>
    </submittedName>
</protein>
<dbReference type="Proteomes" id="UP000218231">
    <property type="component" value="Unassembled WGS sequence"/>
</dbReference>